<sequence length="347" mass="38726">MQDAINEKYKSLSQTAINSEVVTSKYASEAVQAGYEGDPAKVAEYMQGWNNIMQGRSIEAPSGALEVLGEVSNALIMPGNEKLVGRLADTLLTIVAENRKQLHMMPQTMVIEMESAINRLHDEISLLQKTERKIAESTVRKKISPKRMIVPTGEEKKPVAPEGDTSTKEDEQPQKKEKGKEDTPGAEDQHQGKCDNLSELLQKLDIDTTLYSFVVELDLASDKAKSMRSAYAAHYNSEQFSTLPTEKQNELLVHYVTHLINIVPATILNNEAAKVMVRDLIDKERVIKSIRKLNNDQLTQQDLQDSVTELYDAIEACSYAYGNFVAEMIQVNGRPSLLLKEDNGNDI</sequence>
<dbReference type="KEGG" id="vg:80536548"/>
<feature type="compositionally biased region" description="Basic and acidic residues" evidence="1">
    <location>
        <begin position="153"/>
        <end position="192"/>
    </location>
</feature>
<organism evidence="2 3">
    <name type="scientific">cardamom vein clearing virus</name>
    <dbReference type="NCBI Taxonomy" id="2849749"/>
    <lineage>
        <taxon>Viruses</taxon>
        <taxon>Riboviria</taxon>
        <taxon>Orthornavirae</taxon>
        <taxon>Negarnaviricota</taxon>
        <taxon>Haploviricotina</taxon>
        <taxon>Monjiviricetes</taxon>
        <taxon>Mononegavirales</taxon>
        <taxon>Rhabdoviridae</taxon>
        <taxon>Betarhabdovirinae</taxon>
        <taxon>Betanucleorhabdovirus</taxon>
        <taxon>Betanucleorhabdovirus cardamomi</taxon>
    </lineage>
</organism>
<evidence type="ECO:0000256" key="1">
    <source>
        <dbReference type="SAM" id="MobiDB-lite"/>
    </source>
</evidence>
<protein>
    <submittedName>
        <fullName evidence="2">Phosphoprotein</fullName>
    </submittedName>
</protein>
<dbReference type="Proteomes" id="UP000677976">
    <property type="component" value="Segment"/>
</dbReference>
<accession>A0A6M6R532</accession>
<keyword evidence="3" id="KW-1185">Reference proteome</keyword>
<feature type="region of interest" description="Disordered" evidence="1">
    <location>
        <begin position="136"/>
        <end position="192"/>
    </location>
</feature>
<dbReference type="GeneID" id="80536548"/>
<dbReference type="EMBL" id="MN273311">
    <property type="protein sequence ID" value="QJZ27980.1"/>
    <property type="molecule type" value="Viral_cRNA"/>
</dbReference>
<reference evidence="2 3" key="1">
    <citation type="journal article" date="2020" name="3 Biotech.">
        <title>Reverse transcriptase loop-mediated isothermal amplification and reverse transcriptase recombinase amplification assays for rapid and sensitive detection of cardamom vein clearing virus.</title>
        <authorList>
            <person name="Naveen K.P."/>
            <person name="Bhat A.I."/>
        </authorList>
    </citation>
    <scope>NUCLEOTIDE SEQUENCE [LARGE SCALE GENOMIC DNA]</scope>
    <source>
        <strain evidence="2">ATH</strain>
    </source>
</reference>
<gene>
    <name evidence="2" type="primary">P</name>
</gene>
<name>A0A6M6R532_9RHAB</name>
<evidence type="ECO:0000313" key="3">
    <source>
        <dbReference type="Proteomes" id="UP000677976"/>
    </source>
</evidence>
<evidence type="ECO:0000313" key="2">
    <source>
        <dbReference type="EMBL" id="QJZ27980.1"/>
    </source>
</evidence>
<proteinExistence type="predicted"/>
<dbReference type="RefSeq" id="YP_010798377.1">
    <property type="nucleotide sequence ID" value="NC_076430.1"/>
</dbReference>